<reference evidence="1" key="1">
    <citation type="submission" date="2012-03" db="EMBL/GenBank/DDBJ databases">
        <title>Functional metagenomics reveals considerable lignocellulase gene clusters in the gut microbiome of a wood-feeding higher termite.</title>
        <authorList>
            <person name="Liu N."/>
        </authorList>
    </citation>
    <scope>NUCLEOTIDE SEQUENCE</scope>
</reference>
<evidence type="ECO:0000313" key="1">
    <source>
        <dbReference type="EMBL" id="AGS53134.1"/>
    </source>
</evidence>
<accession>A0A806KJ54</accession>
<name>A0A806KJ54_9BACT</name>
<dbReference type="EMBL" id="JQ844222">
    <property type="protein sequence ID" value="AGS53134.1"/>
    <property type="molecule type" value="Genomic_DNA"/>
</dbReference>
<dbReference type="AlphaFoldDB" id="A0A806KJ54"/>
<sequence length="49" mass="5448">MPDVLSTVGANCVRPLCKRLPAIWANTVRPYKRPPSIGGYFGVLNRYLS</sequence>
<organism evidence="1">
    <name type="scientific">uncultured bacterium contig00040</name>
    <dbReference type="NCBI Taxonomy" id="1181528"/>
    <lineage>
        <taxon>Bacteria</taxon>
        <taxon>environmental samples</taxon>
    </lineage>
</organism>
<proteinExistence type="predicted"/>
<protein>
    <submittedName>
        <fullName evidence="1">Uncharacterized protein</fullName>
    </submittedName>
</protein>